<feature type="region of interest" description="Disordered" evidence="1">
    <location>
        <begin position="169"/>
        <end position="201"/>
    </location>
</feature>
<proteinExistence type="predicted"/>
<dbReference type="AlphaFoldDB" id="A0AAN6MC64"/>
<dbReference type="Proteomes" id="UP001303889">
    <property type="component" value="Unassembled WGS sequence"/>
</dbReference>
<feature type="non-terminal residue" evidence="3">
    <location>
        <position position="201"/>
    </location>
</feature>
<name>A0AAN6MC64_9PEZI</name>
<reference evidence="3" key="1">
    <citation type="journal article" date="2023" name="Mol. Phylogenet. Evol.">
        <title>Genome-scale phylogeny and comparative genomics of the fungal order Sordariales.</title>
        <authorList>
            <person name="Hensen N."/>
            <person name="Bonometti L."/>
            <person name="Westerberg I."/>
            <person name="Brannstrom I.O."/>
            <person name="Guillou S."/>
            <person name="Cros-Aarteil S."/>
            <person name="Calhoun S."/>
            <person name="Haridas S."/>
            <person name="Kuo A."/>
            <person name="Mondo S."/>
            <person name="Pangilinan J."/>
            <person name="Riley R."/>
            <person name="LaButti K."/>
            <person name="Andreopoulos B."/>
            <person name="Lipzen A."/>
            <person name="Chen C."/>
            <person name="Yan M."/>
            <person name="Daum C."/>
            <person name="Ng V."/>
            <person name="Clum A."/>
            <person name="Steindorff A."/>
            <person name="Ohm R.A."/>
            <person name="Martin F."/>
            <person name="Silar P."/>
            <person name="Natvig D.O."/>
            <person name="Lalanne C."/>
            <person name="Gautier V."/>
            <person name="Ament-Velasquez S.L."/>
            <person name="Kruys A."/>
            <person name="Hutchinson M.I."/>
            <person name="Powell A.J."/>
            <person name="Barry K."/>
            <person name="Miller A.N."/>
            <person name="Grigoriev I.V."/>
            <person name="Debuchy R."/>
            <person name="Gladieux P."/>
            <person name="Hiltunen Thoren M."/>
            <person name="Johannesson H."/>
        </authorList>
    </citation>
    <scope>NUCLEOTIDE SEQUENCE</scope>
    <source>
        <strain evidence="3">CBS 103.79</strain>
    </source>
</reference>
<feature type="compositionally biased region" description="Pro residues" evidence="1">
    <location>
        <begin position="181"/>
        <end position="195"/>
    </location>
</feature>
<dbReference type="EMBL" id="MU856212">
    <property type="protein sequence ID" value="KAK3897278.1"/>
    <property type="molecule type" value="Genomic_DNA"/>
</dbReference>
<reference evidence="3" key="2">
    <citation type="submission" date="2023-05" db="EMBL/GenBank/DDBJ databases">
        <authorList>
            <consortium name="Lawrence Berkeley National Laboratory"/>
            <person name="Steindorff A."/>
            <person name="Hensen N."/>
            <person name="Bonometti L."/>
            <person name="Westerberg I."/>
            <person name="Brannstrom I.O."/>
            <person name="Guillou S."/>
            <person name="Cros-Aarteil S."/>
            <person name="Calhoun S."/>
            <person name="Haridas S."/>
            <person name="Kuo A."/>
            <person name="Mondo S."/>
            <person name="Pangilinan J."/>
            <person name="Riley R."/>
            <person name="Labutti K."/>
            <person name="Andreopoulos B."/>
            <person name="Lipzen A."/>
            <person name="Chen C."/>
            <person name="Yanf M."/>
            <person name="Daum C."/>
            <person name="Ng V."/>
            <person name="Clum A."/>
            <person name="Ohm R."/>
            <person name="Martin F."/>
            <person name="Silar P."/>
            <person name="Natvig D."/>
            <person name="Lalanne C."/>
            <person name="Gautier V."/>
            <person name="Ament-Velasquez S.L."/>
            <person name="Kruys A."/>
            <person name="Hutchinson M.I."/>
            <person name="Powell A.J."/>
            <person name="Barry K."/>
            <person name="Miller A.N."/>
            <person name="Grigoriev I.V."/>
            <person name="Debuchy R."/>
            <person name="Gladieux P."/>
            <person name="Thoren M.H."/>
            <person name="Johannesson H."/>
        </authorList>
    </citation>
    <scope>NUCLEOTIDE SEQUENCE</scope>
    <source>
        <strain evidence="3">CBS 103.79</strain>
    </source>
</reference>
<evidence type="ECO:0000313" key="4">
    <source>
        <dbReference type="Proteomes" id="UP001303889"/>
    </source>
</evidence>
<organism evidence="3 4">
    <name type="scientific">Staphylotrichum tortipilum</name>
    <dbReference type="NCBI Taxonomy" id="2831512"/>
    <lineage>
        <taxon>Eukaryota</taxon>
        <taxon>Fungi</taxon>
        <taxon>Dikarya</taxon>
        <taxon>Ascomycota</taxon>
        <taxon>Pezizomycotina</taxon>
        <taxon>Sordariomycetes</taxon>
        <taxon>Sordariomycetidae</taxon>
        <taxon>Sordariales</taxon>
        <taxon>Chaetomiaceae</taxon>
        <taxon>Staphylotrichum</taxon>
    </lineage>
</organism>
<feature type="chain" id="PRO_5042875268" evidence="2">
    <location>
        <begin position="19"/>
        <end position="201"/>
    </location>
</feature>
<keyword evidence="2" id="KW-0732">Signal</keyword>
<keyword evidence="4" id="KW-1185">Reference proteome</keyword>
<evidence type="ECO:0000256" key="2">
    <source>
        <dbReference type="SAM" id="SignalP"/>
    </source>
</evidence>
<evidence type="ECO:0000313" key="3">
    <source>
        <dbReference type="EMBL" id="KAK3897278.1"/>
    </source>
</evidence>
<evidence type="ECO:0000256" key="1">
    <source>
        <dbReference type="SAM" id="MobiDB-lite"/>
    </source>
</evidence>
<comment type="caution">
    <text evidence="3">The sequence shown here is derived from an EMBL/GenBank/DDBJ whole genome shotgun (WGS) entry which is preliminary data.</text>
</comment>
<accession>A0AAN6MC64</accession>
<gene>
    <name evidence="3" type="ORF">C8A05DRAFT_19927</name>
</gene>
<protein>
    <submittedName>
        <fullName evidence="3">Uncharacterized protein</fullName>
    </submittedName>
</protein>
<feature type="region of interest" description="Disordered" evidence="1">
    <location>
        <begin position="25"/>
        <end position="58"/>
    </location>
</feature>
<sequence>MDLLTLILLFTALVPASCSPIAPPQEPLVPSPPPSPATAKPTPPPVVPVHIGPGPPAKPNLARRDNTVSSLVDLSPGGSVVIQPIPSPGCTTTSTQTWGCNWDGIATAYTSTTTVVWPVNCNGCDKVSVVNDIYYCPNQRITATQTVAGASTSWNVVCKPSTLALRAAEPTPLEARHAIPPRQPNPNPLPLPTPPAGDEEA</sequence>
<feature type="signal peptide" evidence="2">
    <location>
        <begin position="1"/>
        <end position="18"/>
    </location>
</feature>